<dbReference type="Proteomes" id="UP000027120">
    <property type="component" value="Unassembled WGS sequence"/>
</dbReference>
<evidence type="ECO:0000313" key="2">
    <source>
        <dbReference type="Proteomes" id="UP000027120"/>
    </source>
</evidence>
<gene>
    <name evidence="1" type="ORF">CISIN_1g039622mg</name>
</gene>
<keyword evidence="2" id="KW-1185">Reference proteome</keyword>
<proteinExistence type="predicted"/>
<accession>A0A067D0W4</accession>
<reference evidence="1 2" key="1">
    <citation type="submission" date="2014-04" db="EMBL/GenBank/DDBJ databases">
        <authorList>
            <consortium name="International Citrus Genome Consortium"/>
            <person name="Gmitter F."/>
            <person name="Chen C."/>
            <person name="Farmerie W."/>
            <person name="Harkins T."/>
            <person name="Desany B."/>
            <person name="Mohiuddin M."/>
            <person name="Kodira C."/>
            <person name="Borodovsky M."/>
            <person name="Lomsadze A."/>
            <person name="Burns P."/>
            <person name="Jenkins J."/>
            <person name="Prochnik S."/>
            <person name="Shu S."/>
            <person name="Chapman J."/>
            <person name="Pitluck S."/>
            <person name="Schmutz J."/>
            <person name="Rokhsar D."/>
        </authorList>
    </citation>
    <scope>NUCLEOTIDE SEQUENCE</scope>
</reference>
<sequence>MPWERERLRGLVVDDLWSRNGLVRDTMLQYLHFTTSLSGGALGQSSGTLWGQGDFGQMGKPAIPVRWLRT</sequence>
<evidence type="ECO:0000313" key="1">
    <source>
        <dbReference type="EMBL" id="KDO36609.1"/>
    </source>
</evidence>
<organism evidence="1 2">
    <name type="scientific">Citrus sinensis</name>
    <name type="common">Sweet orange</name>
    <name type="synonym">Citrus aurantium var. sinensis</name>
    <dbReference type="NCBI Taxonomy" id="2711"/>
    <lineage>
        <taxon>Eukaryota</taxon>
        <taxon>Viridiplantae</taxon>
        <taxon>Streptophyta</taxon>
        <taxon>Embryophyta</taxon>
        <taxon>Tracheophyta</taxon>
        <taxon>Spermatophyta</taxon>
        <taxon>Magnoliopsida</taxon>
        <taxon>eudicotyledons</taxon>
        <taxon>Gunneridae</taxon>
        <taxon>Pentapetalae</taxon>
        <taxon>rosids</taxon>
        <taxon>malvids</taxon>
        <taxon>Sapindales</taxon>
        <taxon>Rutaceae</taxon>
        <taxon>Aurantioideae</taxon>
        <taxon>Citrus</taxon>
    </lineage>
</organism>
<dbReference type="AlphaFoldDB" id="A0A067D0W4"/>
<protein>
    <submittedName>
        <fullName evidence="1">Uncharacterized protein</fullName>
    </submittedName>
</protein>
<dbReference type="EMBL" id="KK793757">
    <property type="protein sequence ID" value="KDO36609.1"/>
    <property type="molecule type" value="Genomic_DNA"/>
</dbReference>
<name>A0A067D0W4_CITSI</name>